<protein>
    <submittedName>
        <fullName evidence="1">Helix-turn-helix transcriptional regulator</fullName>
    </submittedName>
</protein>
<accession>A0A9X5C970</accession>
<reference evidence="1 2" key="1">
    <citation type="submission" date="2019-07" db="EMBL/GenBank/DDBJ databases">
        <title>Draft genome sequences of 15 bacterial species constituting the stable defined intestinal microbiota of the GM15 gnotobiotic mouse model.</title>
        <authorList>
            <person name="Elie C."/>
            <person name="Mathieu A."/>
            <person name="Saliou A."/>
            <person name="Darnaud M."/>
            <person name="Leulier F."/>
            <person name="Tamellini A."/>
        </authorList>
    </citation>
    <scope>NUCLEOTIDE SEQUENCE [LARGE SCALE GENOMIC DNA]</scope>
    <source>
        <strain evidence="2">ASF 502</strain>
    </source>
</reference>
<gene>
    <name evidence="1" type="ORF">FMM80_17395</name>
</gene>
<dbReference type="OrthoDB" id="3233490at2"/>
<dbReference type="Proteomes" id="UP000474104">
    <property type="component" value="Unassembled WGS sequence"/>
</dbReference>
<dbReference type="RefSeq" id="WP_004078064.1">
    <property type="nucleotide sequence ID" value="NZ_CASCYM010000016.1"/>
</dbReference>
<name>A0A9X5C970_9FIRM</name>
<dbReference type="EMBL" id="VIRB01000107">
    <property type="protein sequence ID" value="NDO70319.1"/>
    <property type="molecule type" value="Genomic_DNA"/>
</dbReference>
<evidence type="ECO:0000313" key="1">
    <source>
        <dbReference type="EMBL" id="NDO70319.1"/>
    </source>
</evidence>
<dbReference type="AlphaFoldDB" id="A0A9X5C970"/>
<evidence type="ECO:0000313" key="2">
    <source>
        <dbReference type="Proteomes" id="UP000474104"/>
    </source>
</evidence>
<organism evidence="1 2">
    <name type="scientific">Schaedlerella arabinosiphila</name>
    <dbReference type="NCBI Taxonomy" id="2044587"/>
    <lineage>
        <taxon>Bacteria</taxon>
        <taxon>Bacillati</taxon>
        <taxon>Bacillota</taxon>
        <taxon>Clostridia</taxon>
        <taxon>Lachnospirales</taxon>
        <taxon>Lachnospiraceae</taxon>
        <taxon>Schaedlerella</taxon>
    </lineage>
</organism>
<proteinExistence type="predicted"/>
<sequence>MKSNKTLAKAMGETMKKRTEDLVNEIVEGKNISQYIHSNQDEFLDVSLHVYLKKLLADSGLNVSQVASRSHKGEYIYQVFRGIKNPSRDVVISIALAMKLNFEGTEKLLRVARMPRLDARNRRDSIIIYALDQGLEVPDTNDVLYDFEESCL</sequence>
<comment type="caution">
    <text evidence="1">The sequence shown here is derived from an EMBL/GenBank/DDBJ whole genome shotgun (WGS) entry which is preliminary data.</text>
</comment>